<feature type="compositionally biased region" description="Low complexity" evidence="1">
    <location>
        <begin position="108"/>
        <end position="125"/>
    </location>
</feature>
<evidence type="ECO:0000313" key="4">
    <source>
        <dbReference type="Proteomes" id="UP001231924"/>
    </source>
</evidence>
<evidence type="ECO:0000313" key="3">
    <source>
        <dbReference type="EMBL" id="MDL5155814.1"/>
    </source>
</evidence>
<keyword evidence="4" id="KW-1185">Reference proteome</keyword>
<keyword evidence="2" id="KW-0472">Membrane</keyword>
<evidence type="ECO:0000256" key="2">
    <source>
        <dbReference type="SAM" id="Phobius"/>
    </source>
</evidence>
<feature type="compositionally biased region" description="Basic residues" evidence="1">
    <location>
        <begin position="160"/>
        <end position="171"/>
    </location>
</feature>
<feature type="region of interest" description="Disordered" evidence="1">
    <location>
        <begin position="1"/>
        <end position="53"/>
    </location>
</feature>
<gene>
    <name evidence="3" type="ORF">QRT03_07600</name>
</gene>
<evidence type="ECO:0000256" key="1">
    <source>
        <dbReference type="SAM" id="MobiDB-lite"/>
    </source>
</evidence>
<dbReference type="Proteomes" id="UP001231924">
    <property type="component" value="Unassembled WGS sequence"/>
</dbReference>
<feature type="region of interest" description="Disordered" evidence="1">
    <location>
        <begin position="82"/>
        <end position="171"/>
    </location>
</feature>
<protein>
    <submittedName>
        <fullName evidence="3">Uncharacterized protein</fullName>
    </submittedName>
</protein>
<comment type="caution">
    <text evidence="3">The sequence shown here is derived from an EMBL/GenBank/DDBJ whole genome shotgun (WGS) entry which is preliminary data.</text>
</comment>
<dbReference type="EMBL" id="JASVWF010000001">
    <property type="protein sequence ID" value="MDL5155814.1"/>
    <property type="molecule type" value="Genomic_DNA"/>
</dbReference>
<organism evidence="3 4">
    <name type="scientific">Actinomycetospora termitidis</name>
    <dbReference type="NCBI Taxonomy" id="3053470"/>
    <lineage>
        <taxon>Bacteria</taxon>
        <taxon>Bacillati</taxon>
        <taxon>Actinomycetota</taxon>
        <taxon>Actinomycetes</taxon>
        <taxon>Pseudonocardiales</taxon>
        <taxon>Pseudonocardiaceae</taxon>
        <taxon>Actinomycetospora</taxon>
    </lineage>
</organism>
<dbReference type="RefSeq" id="WP_286051925.1">
    <property type="nucleotide sequence ID" value="NZ_JASVWF010000001.1"/>
</dbReference>
<accession>A0ABT7M560</accession>
<keyword evidence="2" id="KW-1133">Transmembrane helix</keyword>
<feature type="compositionally biased region" description="Acidic residues" evidence="1">
    <location>
        <begin position="145"/>
        <end position="155"/>
    </location>
</feature>
<keyword evidence="2" id="KW-0812">Transmembrane</keyword>
<name>A0ABT7M560_9PSEU</name>
<proteinExistence type="predicted"/>
<reference evidence="3 4" key="1">
    <citation type="submission" date="2023-06" db="EMBL/GenBank/DDBJ databases">
        <title>Actinomycetospora Odt1-22.</title>
        <authorList>
            <person name="Supong K."/>
        </authorList>
    </citation>
    <scope>NUCLEOTIDE SEQUENCE [LARGE SCALE GENOMIC DNA]</scope>
    <source>
        <strain evidence="3 4">Odt1-22</strain>
    </source>
</reference>
<sequence>MKVESLLQREGRGPVERTGPIPLPGRRPRHSAGAGRPAHPAHPDALTEPIAVGGSFPTTGGVGSRAGAAFAVPSGAFPAVVGIDTESGTDPVGPAPAVPRTRDPRPTPATGTPAGPALVRARGARPAPPRRSDEEPPAVRRVPVPDDDVAPDPDETPPRPMRRRSRLRTARRQGRTTVLVVLALVLAALAAAGVAVAAYLASGSGASGVSGGTALAPTTSAVAGSAVTTGLLSPGASGTALLSVTNPNPYKVQVATVAPAGAATASGGVGACATTGVTFTAQTVPDVVLAPAASTTLTLGGAVAMSNASETGCQGATFSVPVTVSVVSAP</sequence>
<feature type="transmembrane region" description="Helical" evidence="2">
    <location>
        <begin position="176"/>
        <end position="200"/>
    </location>
</feature>
<feature type="compositionally biased region" description="Basic and acidic residues" evidence="1">
    <location>
        <begin position="1"/>
        <end position="15"/>
    </location>
</feature>